<evidence type="ECO:0000256" key="2">
    <source>
        <dbReference type="SAM" id="MobiDB-lite"/>
    </source>
</evidence>
<dbReference type="InterPro" id="IPR002861">
    <property type="entry name" value="Reeler_dom"/>
</dbReference>
<keyword evidence="1" id="KW-0175">Coiled coil</keyword>
<reference evidence="5" key="1">
    <citation type="journal article" date="2012" name="Nature">
        <title>The oyster genome reveals stress adaptation and complexity of shell formation.</title>
        <authorList>
            <person name="Zhang G."/>
            <person name="Fang X."/>
            <person name="Guo X."/>
            <person name="Li L."/>
            <person name="Luo R."/>
            <person name="Xu F."/>
            <person name="Yang P."/>
            <person name="Zhang L."/>
            <person name="Wang X."/>
            <person name="Qi H."/>
            <person name="Xiong Z."/>
            <person name="Que H."/>
            <person name="Xie Y."/>
            <person name="Holland P.W."/>
            <person name="Paps J."/>
            <person name="Zhu Y."/>
            <person name="Wu F."/>
            <person name="Chen Y."/>
            <person name="Wang J."/>
            <person name="Peng C."/>
            <person name="Meng J."/>
            <person name="Yang L."/>
            <person name="Liu J."/>
            <person name="Wen B."/>
            <person name="Zhang N."/>
            <person name="Huang Z."/>
            <person name="Zhu Q."/>
            <person name="Feng Y."/>
            <person name="Mount A."/>
            <person name="Hedgecock D."/>
            <person name="Xu Z."/>
            <person name="Liu Y."/>
            <person name="Domazet-Loso T."/>
            <person name="Du Y."/>
            <person name="Sun X."/>
            <person name="Zhang S."/>
            <person name="Liu B."/>
            <person name="Cheng P."/>
            <person name="Jiang X."/>
            <person name="Li J."/>
            <person name="Fan D."/>
            <person name="Wang W."/>
            <person name="Fu W."/>
            <person name="Wang T."/>
            <person name="Wang B."/>
            <person name="Zhang J."/>
            <person name="Peng Z."/>
            <person name="Li Y."/>
            <person name="Li N."/>
            <person name="Wang J."/>
            <person name="Chen M."/>
            <person name="He Y."/>
            <person name="Tan F."/>
            <person name="Song X."/>
            <person name="Zheng Q."/>
            <person name="Huang R."/>
            <person name="Yang H."/>
            <person name="Du X."/>
            <person name="Chen L."/>
            <person name="Yang M."/>
            <person name="Gaffney P.M."/>
            <person name="Wang S."/>
            <person name="Luo L."/>
            <person name="She Z."/>
            <person name="Ming Y."/>
            <person name="Huang W."/>
            <person name="Zhang S."/>
            <person name="Huang B."/>
            <person name="Zhang Y."/>
            <person name="Qu T."/>
            <person name="Ni P."/>
            <person name="Miao G."/>
            <person name="Wang J."/>
            <person name="Wang Q."/>
            <person name="Steinberg C.E."/>
            <person name="Wang H."/>
            <person name="Li N."/>
            <person name="Qian L."/>
            <person name="Zhang G."/>
            <person name="Li Y."/>
            <person name="Yang H."/>
            <person name="Liu X."/>
            <person name="Wang J."/>
            <person name="Yin Y."/>
            <person name="Wang J."/>
        </authorList>
    </citation>
    <scope>NUCLEOTIDE SEQUENCE [LARGE SCALE GENOMIC DNA]</scope>
    <source>
        <strain evidence="5">05x7-T-G4-1.051#20</strain>
    </source>
</reference>
<dbReference type="Pfam" id="PF02014">
    <property type="entry name" value="Reeler"/>
    <property type="match status" value="1"/>
</dbReference>
<keyword evidence="3" id="KW-0732">Signal</keyword>
<dbReference type="PANTHER" id="PTHR25462:SF296">
    <property type="entry name" value="MEIOTIC P26, ISOFORM F"/>
    <property type="match status" value="1"/>
</dbReference>
<dbReference type="SUPFAM" id="SSF57845">
    <property type="entry name" value="B-box zinc-binding domain"/>
    <property type="match status" value="1"/>
</dbReference>
<evidence type="ECO:0000259" key="4">
    <source>
        <dbReference type="PROSITE" id="PS50119"/>
    </source>
</evidence>
<feature type="coiled-coil region" evidence="1">
    <location>
        <begin position="545"/>
        <end position="600"/>
    </location>
</feature>
<evidence type="ECO:0000313" key="5">
    <source>
        <dbReference type="EMBL" id="EKC24307.1"/>
    </source>
</evidence>
<dbReference type="InterPro" id="IPR042307">
    <property type="entry name" value="Reeler_sf"/>
</dbReference>
<dbReference type="PROSITE" id="PS50119">
    <property type="entry name" value="ZF_BBOX"/>
    <property type="match status" value="2"/>
</dbReference>
<feature type="domain" description="B box-type" evidence="4">
    <location>
        <begin position="498"/>
        <end position="533"/>
    </location>
</feature>
<name>K1PJW4_MAGGI</name>
<dbReference type="Gene3D" id="2.60.40.4060">
    <property type="entry name" value="Reeler domain"/>
    <property type="match status" value="1"/>
</dbReference>
<dbReference type="CDD" id="cd19757">
    <property type="entry name" value="Bbox1"/>
    <property type="match status" value="1"/>
</dbReference>
<sequence>MMFRLRVSFAVFCVLCCKISVLSYPQGAPVRTESCINLQPIHMDPLTNQQVPNQQGTTRPYRILVSQQQYQTCTSNQQCGLQPLQEKLVYFTLIIKEEVRLRIRYFDSRGVGSPTTPDSCVQLIPRHPQQFFVNNPSAYSLSLSTSYYRFCDNPEFCGKNYVVVSIQGQGGLFRGFIVQARTPNGGSRSWGQFIPLQTGDSKVIQCQNGLTLTHTANNDKNIVRFAWIPEPGMREQVQFVATVVQNLRTIYPGVYSAQLRPVGVPVMPTTKLAPPTTMSSATREPPTTTVPPTTTPKPPQTTNTPQTTTSFVTTTKTTTTTTTTTPSTTTTYSPMTSTAIPLTSSTKRITTTTTQPLATASEPVFNNAPFKTAGIISFVTSDHIETLCQGKDFPAGFRCPVCCTFVPGSISDDPSHWAETFPKNATIEFMIQNNDKNVLKFCKPCLNDTKEEPATTLCRSCMECLCEGCTSYHKKLTITKDHDVVPLDEMNKSVYCENEEEYCNKHDFRYLDLFCFDHDTPCCSICSVTEHKTCKMDTIKKAFEKIEKENESQQMLSEINHVENNLKRFKEIQNEKQRKIEDKADEIREKTTKIRQEINETLDRCEHKLLEDLAQNMKSTRKAIDGNKETFSDFLDLSNHCKEFLTNPSKRSCNPGYVGGFYKIKKQLKRLKRAKLFLKDADITATFSNVFFKKTNESSEQFASLSFKEKQTSPFYPDIKYIPKECAQSLETVSQFSWDEGNIHDILSLENDAKIFVCLDNNTVQVGDKSFEGYRTRIPLKFTIFRAVMLGKKMYAVSDKENCYSIEMHQNCIPKSLTKFITTIRCFGISSFQDSLLIGSVDAILQMDINIKQKKSIPAQGCVVDIVSLTSGNLIYISQKMNSRPMEDTRTLRAIDANGHELWKYEHPELKYPRCLTTDCADRIYITGYSSNNIHVLSNEGYALKIFEQIPDPSRIIYRRESKDFLVVSRFNTIRLFKFTL</sequence>
<dbReference type="Gene3D" id="2.120.10.30">
    <property type="entry name" value="TolB, C-terminal domain"/>
    <property type="match status" value="1"/>
</dbReference>
<dbReference type="Gene3D" id="3.30.160.60">
    <property type="entry name" value="Classic Zinc Finger"/>
    <property type="match status" value="1"/>
</dbReference>
<dbReference type="HOGENOM" id="CLU_303526_0_0_1"/>
<proteinExistence type="predicted"/>
<dbReference type="InterPro" id="IPR047153">
    <property type="entry name" value="TRIM45/56/19-like"/>
</dbReference>
<dbReference type="PANTHER" id="PTHR25462">
    <property type="entry name" value="BONUS, ISOFORM C-RELATED"/>
    <property type="match status" value="1"/>
</dbReference>
<protein>
    <submittedName>
        <fullName evidence="5">E3 ubiquitin-protein ligase TRIM33</fullName>
    </submittedName>
</protein>
<dbReference type="CDD" id="cd19756">
    <property type="entry name" value="Bbox2"/>
    <property type="match status" value="1"/>
</dbReference>
<feature type="chain" id="PRO_5043444563" evidence="3">
    <location>
        <begin position="24"/>
        <end position="981"/>
    </location>
</feature>
<evidence type="ECO:0000256" key="3">
    <source>
        <dbReference type="SAM" id="SignalP"/>
    </source>
</evidence>
<feature type="region of interest" description="Disordered" evidence="2">
    <location>
        <begin position="273"/>
        <end position="338"/>
    </location>
</feature>
<accession>K1PJW4</accession>
<dbReference type="CDD" id="cd08544">
    <property type="entry name" value="Reeler"/>
    <property type="match status" value="1"/>
</dbReference>
<dbReference type="AlphaFoldDB" id="K1PJW4"/>
<dbReference type="InterPro" id="IPR000315">
    <property type="entry name" value="Znf_B-box"/>
</dbReference>
<dbReference type="SUPFAM" id="SSF101898">
    <property type="entry name" value="NHL repeat"/>
    <property type="match status" value="1"/>
</dbReference>
<dbReference type="InParanoid" id="K1PJW4"/>
<dbReference type="EMBL" id="JH816732">
    <property type="protein sequence ID" value="EKC24307.1"/>
    <property type="molecule type" value="Genomic_DNA"/>
</dbReference>
<feature type="signal peptide" evidence="3">
    <location>
        <begin position="1"/>
        <end position="23"/>
    </location>
</feature>
<organism evidence="5">
    <name type="scientific">Magallana gigas</name>
    <name type="common">Pacific oyster</name>
    <name type="synonym">Crassostrea gigas</name>
    <dbReference type="NCBI Taxonomy" id="29159"/>
    <lineage>
        <taxon>Eukaryota</taxon>
        <taxon>Metazoa</taxon>
        <taxon>Spiralia</taxon>
        <taxon>Lophotrochozoa</taxon>
        <taxon>Mollusca</taxon>
        <taxon>Bivalvia</taxon>
        <taxon>Autobranchia</taxon>
        <taxon>Pteriomorphia</taxon>
        <taxon>Ostreida</taxon>
        <taxon>Ostreoidea</taxon>
        <taxon>Ostreidae</taxon>
        <taxon>Magallana</taxon>
    </lineage>
</organism>
<evidence type="ECO:0000256" key="1">
    <source>
        <dbReference type="SAM" id="Coils"/>
    </source>
</evidence>
<dbReference type="InterPro" id="IPR011042">
    <property type="entry name" value="6-blade_b-propeller_TolB-like"/>
</dbReference>
<feature type="domain" description="B box-type" evidence="4">
    <location>
        <begin position="445"/>
        <end position="487"/>
    </location>
</feature>
<dbReference type="GO" id="GO:0008270">
    <property type="term" value="F:zinc ion binding"/>
    <property type="evidence" value="ECO:0007669"/>
    <property type="project" value="InterPro"/>
</dbReference>
<feature type="compositionally biased region" description="Low complexity" evidence="2">
    <location>
        <begin position="300"/>
        <end position="338"/>
    </location>
</feature>
<gene>
    <name evidence="5" type="ORF">CGI_10005988</name>
</gene>